<dbReference type="SUPFAM" id="SSF100950">
    <property type="entry name" value="NagB/RpiA/CoA transferase-like"/>
    <property type="match status" value="1"/>
</dbReference>
<gene>
    <name evidence="4" type="primary">nagB_1</name>
    <name evidence="4" type="ORF">GCM10009747_25670</name>
</gene>
<keyword evidence="1" id="KW-0378">Hydrolase</keyword>
<evidence type="ECO:0000256" key="1">
    <source>
        <dbReference type="ARBA" id="ARBA00022801"/>
    </source>
</evidence>
<dbReference type="Pfam" id="PF01182">
    <property type="entry name" value="Glucosamine_iso"/>
    <property type="match status" value="1"/>
</dbReference>
<dbReference type="InterPro" id="IPR006148">
    <property type="entry name" value="Glc/Gal-6P_isomerase"/>
</dbReference>
<accession>A0ABN2KS75</accession>
<reference evidence="4 5" key="1">
    <citation type="journal article" date="2019" name="Int. J. Syst. Evol. Microbiol.">
        <title>The Global Catalogue of Microorganisms (GCM) 10K type strain sequencing project: providing services to taxonomists for standard genome sequencing and annotation.</title>
        <authorList>
            <consortium name="The Broad Institute Genomics Platform"/>
            <consortium name="The Broad Institute Genome Sequencing Center for Infectious Disease"/>
            <person name="Wu L."/>
            <person name="Ma J."/>
        </authorList>
    </citation>
    <scope>NUCLEOTIDE SEQUENCE [LARGE SCALE GENOMIC DNA]</scope>
    <source>
        <strain evidence="4 5">JCM 14319</strain>
    </source>
</reference>
<proteinExistence type="predicted"/>
<dbReference type="EMBL" id="BAAANH010000005">
    <property type="protein sequence ID" value="GAA1764657.1"/>
    <property type="molecule type" value="Genomic_DNA"/>
</dbReference>
<dbReference type="CDD" id="cd01399">
    <property type="entry name" value="GlcN6P_deaminase"/>
    <property type="match status" value="1"/>
</dbReference>
<dbReference type="Gene3D" id="3.40.50.1360">
    <property type="match status" value="1"/>
</dbReference>
<dbReference type="PANTHER" id="PTHR11280">
    <property type="entry name" value="GLUCOSAMINE-6-PHOSPHATE ISOMERASE"/>
    <property type="match status" value="1"/>
</dbReference>
<organism evidence="4 5">
    <name type="scientific">Agromyces humatus</name>
    <dbReference type="NCBI Taxonomy" id="279573"/>
    <lineage>
        <taxon>Bacteria</taxon>
        <taxon>Bacillati</taxon>
        <taxon>Actinomycetota</taxon>
        <taxon>Actinomycetes</taxon>
        <taxon>Micrococcales</taxon>
        <taxon>Microbacteriaceae</taxon>
        <taxon>Agromyces</taxon>
    </lineage>
</organism>
<sequence length="264" mass="28012">MIEIAVLPDAEAVGARAADIFDRAVQSGVRTLGLATGSSTDPVYAELTRRHGGRRNLYRTMQLFQLDEYIGLPVEHPERYLEVIRRSFAGPLGVPISRVQAPDAEGADPNLAGTSFELSIANAGGIDLQLLGVGANGHIAFNEPGTPFDSRTRAVELAGQTRRDNARFFKGDLDAVPRRAMSQGIATILSARRILLVAIGQAKSAPVAALVRTPPTPDLPVSALHDHPAVTMLVDLDAASGIESDAILPTVRLSNGRSRVAGEL</sequence>
<comment type="caution">
    <text evidence="4">The sequence shown here is derived from an EMBL/GenBank/DDBJ whole genome shotgun (WGS) entry which is preliminary data.</text>
</comment>
<dbReference type="InterPro" id="IPR037171">
    <property type="entry name" value="NagB/RpiA_transferase-like"/>
</dbReference>
<keyword evidence="2" id="KW-0119">Carbohydrate metabolism</keyword>
<dbReference type="RefSeq" id="WP_232498774.1">
    <property type="nucleotide sequence ID" value="NZ_BAAANH010000005.1"/>
</dbReference>
<keyword evidence="5" id="KW-1185">Reference proteome</keyword>
<dbReference type="PROSITE" id="PS01161">
    <property type="entry name" value="GLC_GALNAC_ISOMERASE"/>
    <property type="match status" value="1"/>
</dbReference>
<evidence type="ECO:0000259" key="3">
    <source>
        <dbReference type="Pfam" id="PF01182"/>
    </source>
</evidence>
<protein>
    <submittedName>
        <fullName evidence="4">Glucosamine-6-phosphate deaminase</fullName>
    </submittedName>
</protein>
<evidence type="ECO:0000313" key="4">
    <source>
        <dbReference type="EMBL" id="GAA1764657.1"/>
    </source>
</evidence>
<feature type="domain" description="Glucosamine/galactosamine-6-phosphate isomerase" evidence="3">
    <location>
        <begin position="11"/>
        <end position="226"/>
    </location>
</feature>
<dbReference type="InterPro" id="IPR004547">
    <property type="entry name" value="Glucosamine6P_isomerase"/>
</dbReference>
<evidence type="ECO:0000313" key="5">
    <source>
        <dbReference type="Proteomes" id="UP001500506"/>
    </source>
</evidence>
<dbReference type="PANTHER" id="PTHR11280:SF5">
    <property type="entry name" value="GLUCOSAMINE-6-PHOSPHATE ISOMERASE"/>
    <property type="match status" value="1"/>
</dbReference>
<evidence type="ECO:0000256" key="2">
    <source>
        <dbReference type="ARBA" id="ARBA00023277"/>
    </source>
</evidence>
<name>A0ABN2KS75_9MICO</name>
<dbReference type="InterPro" id="IPR018321">
    <property type="entry name" value="Glucosamine6P_isomerase_CS"/>
</dbReference>
<dbReference type="Proteomes" id="UP001500506">
    <property type="component" value="Unassembled WGS sequence"/>
</dbReference>